<dbReference type="InterPro" id="IPR022812">
    <property type="entry name" value="Dynamin"/>
</dbReference>
<dbReference type="PRINTS" id="PR00195">
    <property type="entry name" value="DYNAMIN"/>
</dbReference>
<keyword evidence="2" id="KW-0547">Nucleotide-binding</keyword>
<dbReference type="Proteomes" id="UP000294927">
    <property type="component" value="Unassembled WGS sequence"/>
</dbReference>
<evidence type="ECO:0000313" key="7">
    <source>
        <dbReference type="EMBL" id="TDV35425.1"/>
    </source>
</evidence>
<organism evidence="7 8">
    <name type="scientific">Actinophytocola oryzae</name>
    <dbReference type="NCBI Taxonomy" id="502181"/>
    <lineage>
        <taxon>Bacteria</taxon>
        <taxon>Bacillati</taxon>
        <taxon>Actinomycetota</taxon>
        <taxon>Actinomycetes</taxon>
        <taxon>Pseudonocardiales</taxon>
        <taxon>Pseudonocardiaceae</taxon>
    </lineage>
</organism>
<evidence type="ECO:0000256" key="5">
    <source>
        <dbReference type="ARBA" id="ARBA00023136"/>
    </source>
</evidence>
<comment type="caution">
    <text evidence="7">The sequence shown here is derived from an EMBL/GenBank/DDBJ whole genome shotgun (WGS) entry which is preliminary data.</text>
</comment>
<dbReference type="InterPro" id="IPR027417">
    <property type="entry name" value="P-loop_NTPase"/>
</dbReference>
<name>A0A4V3FQ43_9PSEU</name>
<dbReference type="PANTHER" id="PTHR10465">
    <property type="entry name" value="TRANSMEMBRANE GTPASE FZO1"/>
    <property type="match status" value="1"/>
</dbReference>
<dbReference type="PANTHER" id="PTHR10465:SF0">
    <property type="entry name" value="SARCALUMENIN"/>
    <property type="match status" value="1"/>
</dbReference>
<dbReference type="GO" id="GO:0016020">
    <property type="term" value="C:membrane"/>
    <property type="evidence" value="ECO:0007669"/>
    <property type="project" value="UniProtKB-SubCell"/>
</dbReference>
<evidence type="ECO:0000313" key="8">
    <source>
        <dbReference type="Proteomes" id="UP000294927"/>
    </source>
</evidence>
<keyword evidence="8" id="KW-1185">Reference proteome</keyword>
<dbReference type="RefSeq" id="WP_133909354.1">
    <property type="nucleotide sequence ID" value="NZ_SOCP01000034.1"/>
</dbReference>
<comment type="subcellular location">
    <subcellularLocation>
        <location evidence="1">Membrane</location>
    </subcellularLocation>
</comment>
<dbReference type="Gene3D" id="3.40.50.300">
    <property type="entry name" value="P-loop containing nucleotide triphosphate hydrolases"/>
    <property type="match status" value="1"/>
</dbReference>
<dbReference type="AlphaFoldDB" id="A0A4V3FQ43"/>
<evidence type="ECO:0000256" key="4">
    <source>
        <dbReference type="ARBA" id="ARBA00023134"/>
    </source>
</evidence>
<dbReference type="Pfam" id="PF00350">
    <property type="entry name" value="Dynamin_N"/>
    <property type="match status" value="1"/>
</dbReference>
<dbReference type="OrthoDB" id="3650305at2"/>
<evidence type="ECO:0000256" key="3">
    <source>
        <dbReference type="ARBA" id="ARBA00022801"/>
    </source>
</evidence>
<keyword evidence="5" id="KW-0472">Membrane</keyword>
<reference evidence="7 8" key="1">
    <citation type="submission" date="2019-03" db="EMBL/GenBank/DDBJ databases">
        <title>Genomic Encyclopedia of Archaeal and Bacterial Type Strains, Phase II (KMG-II): from individual species to whole genera.</title>
        <authorList>
            <person name="Goeker M."/>
        </authorList>
    </citation>
    <scope>NUCLEOTIDE SEQUENCE [LARGE SCALE GENOMIC DNA]</scope>
    <source>
        <strain evidence="7 8">DSM 45499</strain>
    </source>
</reference>
<dbReference type="InterPro" id="IPR027094">
    <property type="entry name" value="Mitofusin_fam"/>
</dbReference>
<sequence>MTGVLTCAEHLEWIAAALERADLTAVQRATATARVARARERMADAELHVAVLGETSSGKSTLLNAFLKQRLLPSSARVTTRTTLTIRYGPTAQVTDGAAVSAASGGHGALKGTLDRLLTGDAADEVRDLTLSWPSALLGEGVTITDTPGFSVDDAGHRARAVAAAERADLVLVVVPAVAAMSSALADFLAGPLHDHHDRCAFVLTKIDLVDEAERADVLDATVRRLRELGIADPMVFPCVPESVLRTVADPDAGQTFSQVEADLVMLTNERRQSAIAATLSGLLAELLQAVEQAALRRGERLAEAEREIARLVVPDLRAFLENWSQEAISAGRRAINVALEAASRPRFAADLETRLRTAVNRDSVTTGAKMAKVAVETMRTRLRAEAERILSTAGADANAVLRTSATDLADEFADQFRRLARLAGDERVPEIPAAIGATRVPVPDLDGADDTLTAVGSRLSSSAALRTSGGAAIGAAAGSVLFPFPLVGTALGALVGGMLGAPGVTAMRTRFVAEASPVLADARSAVAALVRAAVDRLFVDYTGRVDGVCRRYLRDWSGEIEDLAAREAAARAVLAEEIACAAATAKDARERREQINRLRAAMSRRPVRIGAGETAS</sequence>
<accession>A0A4V3FQ43</accession>
<dbReference type="EMBL" id="SOCP01000034">
    <property type="protein sequence ID" value="TDV35425.1"/>
    <property type="molecule type" value="Genomic_DNA"/>
</dbReference>
<proteinExistence type="predicted"/>
<evidence type="ECO:0000259" key="6">
    <source>
        <dbReference type="Pfam" id="PF00350"/>
    </source>
</evidence>
<keyword evidence="3" id="KW-0378">Hydrolase</keyword>
<dbReference type="InterPro" id="IPR045063">
    <property type="entry name" value="Dynamin_N"/>
</dbReference>
<dbReference type="GO" id="GO:0003924">
    <property type="term" value="F:GTPase activity"/>
    <property type="evidence" value="ECO:0007669"/>
    <property type="project" value="InterPro"/>
</dbReference>
<keyword evidence="4" id="KW-0342">GTP-binding</keyword>
<dbReference type="GO" id="GO:0005525">
    <property type="term" value="F:GTP binding"/>
    <property type="evidence" value="ECO:0007669"/>
    <property type="project" value="UniProtKB-KW"/>
</dbReference>
<evidence type="ECO:0000256" key="1">
    <source>
        <dbReference type="ARBA" id="ARBA00004370"/>
    </source>
</evidence>
<feature type="domain" description="Dynamin N-terminal" evidence="6">
    <location>
        <begin position="49"/>
        <end position="207"/>
    </location>
</feature>
<dbReference type="SUPFAM" id="SSF52540">
    <property type="entry name" value="P-loop containing nucleoside triphosphate hydrolases"/>
    <property type="match status" value="1"/>
</dbReference>
<evidence type="ECO:0000256" key="2">
    <source>
        <dbReference type="ARBA" id="ARBA00022741"/>
    </source>
</evidence>
<protein>
    <submittedName>
        <fullName evidence="7">Uncharacterized protein DUF1269</fullName>
    </submittedName>
</protein>
<dbReference type="GO" id="GO:0008053">
    <property type="term" value="P:mitochondrial fusion"/>
    <property type="evidence" value="ECO:0007669"/>
    <property type="project" value="TreeGrafter"/>
</dbReference>
<gene>
    <name evidence="7" type="ORF">CLV71_13412</name>
</gene>